<sequence>FPNNEDTKLNNRLPSTAAISRNPSIPRGYFGAQIELQWGLQSFTGWLIFILFPTPFSRSLLLRHAGSDSKL</sequence>
<comment type="caution">
    <text evidence="2">The sequence shown here is derived from an EMBL/GenBank/DDBJ whole genome shotgun (WGS) entry which is preliminary data.</text>
</comment>
<dbReference type="EMBL" id="BGPR01013926">
    <property type="protein sequence ID" value="GBN62861.1"/>
    <property type="molecule type" value="Genomic_DNA"/>
</dbReference>
<proteinExistence type="predicted"/>
<dbReference type="Proteomes" id="UP000499080">
    <property type="component" value="Unassembled WGS sequence"/>
</dbReference>
<keyword evidence="1" id="KW-0812">Transmembrane</keyword>
<accession>A0A4Y2QHT2</accession>
<evidence type="ECO:0000313" key="3">
    <source>
        <dbReference type="Proteomes" id="UP000499080"/>
    </source>
</evidence>
<keyword evidence="1" id="KW-1133">Transmembrane helix</keyword>
<evidence type="ECO:0000313" key="2">
    <source>
        <dbReference type="EMBL" id="GBN62861.1"/>
    </source>
</evidence>
<dbReference type="AlphaFoldDB" id="A0A4Y2QHT2"/>
<keyword evidence="3" id="KW-1185">Reference proteome</keyword>
<protein>
    <submittedName>
        <fullName evidence="2">Uncharacterized protein</fullName>
    </submittedName>
</protein>
<organism evidence="2 3">
    <name type="scientific">Araneus ventricosus</name>
    <name type="common">Orbweaver spider</name>
    <name type="synonym">Epeira ventricosa</name>
    <dbReference type="NCBI Taxonomy" id="182803"/>
    <lineage>
        <taxon>Eukaryota</taxon>
        <taxon>Metazoa</taxon>
        <taxon>Ecdysozoa</taxon>
        <taxon>Arthropoda</taxon>
        <taxon>Chelicerata</taxon>
        <taxon>Arachnida</taxon>
        <taxon>Araneae</taxon>
        <taxon>Araneomorphae</taxon>
        <taxon>Entelegynae</taxon>
        <taxon>Araneoidea</taxon>
        <taxon>Araneidae</taxon>
        <taxon>Araneus</taxon>
    </lineage>
</organism>
<reference evidence="2 3" key="1">
    <citation type="journal article" date="2019" name="Sci. Rep.">
        <title>Orb-weaving spider Araneus ventricosus genome elucidates the spidroin gene catalogue.</title>
        <authorList>
            <person name="Kono N."/>
            <person name="Nakamura H."/>
            <person name="Ohtoshi R."/>
            <person name="Moran D.A.P."/>
            <person name="Shinohara A."/>
            <person name="Yoshida Y."/>
            <person name="Fujiwara M."/>
            <person name="Mori M."/>
            <person name="Tomita M."/>
            <person name="Arakawa K."/>
        </authorList>
    </citation>
    <scope>NUCLEOTIDE SEQUENCE [LARGE SCALE GENOMIC DNA]</scope>
</reference>
<gene>
    <name evidence="2" type="ORF">AVEN_150211_1</name>
</gene>
<evidence type="ECO:0000256" key="1">
    <source>
        <dbReference type="SAM" id="Phobius"/>
    </source>
</evidence>
<feature type="non-terminal residue" evidence="2">
    <location>
        <position position="1"/>
    </location>
</feature>
<keyword evidence="1" id="KW-0472">Membrane</keyword>
<name>A0A4Y2QHT2_ARAVE</name>
<feature type="transmembrane region" description="Helical" evidence="1">
    <location>
        <begin position="43"/>
        <end position="61"/>
    </location>
</feature>